<evidence type="ECO:0000256" key="2">
    <source>
        <dbReference type="ARBA" id="ARBA00018687"/>
    </source>
</evidence>
<feature type="coiled-coil region" evidence="4">
    <location>
        <begin position="777"/>
        <end position="818"/>
    </location>
</feature>
<feature type="coiled-coil region" evidence="4">
    <location>
        <begin position="648"/>
        <end position="682"/>
    </location>
</feature>
<dbReference type="Pfam" id="PF02463">
    <property type="entry name" value="SMC_N"/>
    <property type="match status" value="1"/>
</dbReference>
<dbReference type="Pfam" id="PF10318">
    <property type="entry name" value="7TM_GPCR_Srh"/>
    <property type="match status" value="1"/>
</dbReference>
<evidence type="ECO:0000313" key="8">
    <source>
        <dbReference type="WBParaSite" id="MBELARI_LOCUS3420"/>
    </source>
</evidence>
<dbReference type="PANTHER" id="PTHR45916:SF1">
    <property type="entry name" value="STRUCTURAL MAINTENANCE OF CHROMOSOMES PROTEIN 5"/>
    <property type="match status" value="1"/>
</dbReference>
<keyword evidence="3 4" id="KW-0175">Coiled coil</keyword>
<dbReference type="PANTHER" id="PTHR45916">
    <property type="entry name" value="STRUCTURAL MAINTENANCE OF CHROMOSOMES PROTEIN 5"/>
    <property type="match status" value="1"/>
</dbReference>
<evidence type="ECO:0000259" key="6">
    <source>
        <dbReference type="Pfam" id="PF02463"/>
    </source>
</evidence>
<dbReference type="Gene3D" id="3.40.50.300">
    <property type="entry name" value="P-loop containing nucleotide triphosphate hydrolases"/>
    <property type="match status" value="2"/>
</dbReference>
<proteinExistence type="inferred from homology"/>
<dbReference type="InterPro" id="IPR019422">
    <property type="entry name" value="7TM_GPCR_serpentine_rcpt_Srh"/>
</dbReference>
<dbReference type="InterPro" id="IPR003395">
    <property type="entry name" value="RecF/RecN/SMC_N"/>
</dbReference>
<dbReference type="AlphaFoldDB" id="A0AAF3F940"/>
<evidence type="ECO:0000256" key="3">
    <source>
        <dbReference type="ARBA" id="ARBA00023054"/>
    </source>
</evidence>
<feature type="region of interest" description="Disordered" evidence="5">
    <location>
        <begin position="292"/>
        <end position="327"/>
    </location>
</feature>
<protein>
    <recommendedName>
        <fullName evidence="2">Structural maintenance of chromosomes protein 5</fullName>
    </recommendedName>
</protein>
<dbReference type="SUPFAM" id="SSF52540">
    <property type="entry name" value="P-loop containing nucleoside triphosphate hydrolases"/>
    <property type="match status" value="2"/>
</dbReference>
<evidence type="ECO:0000256" key="4">
    <source>
        <dbReference type="SAM" id="Coils"/>
    </source>
</evidence>
<evidence type="ECO:0000256" key="1">
    <source>
        <dbReference type="ARBA" id="ARBA00010171"/>
    </source>
</evidence>
<name>A0AAF3F940_9BILA</name>
<dbReference type="WBParaSite" id="MBELARI_LOCUS3420">
    <property type="protein sequence ID" value="MBELARI_LOCUS3420"/>
    <property type="gene ID" value="MBELARI_LOCUS3420"/>
</dbReference>
<dbReference type="InterPro" id="IPR027417">
    <property type="entry name" value="P-loop_NTPase"/>
</dbReference>
<organism evidence="7 8">
    <name type="scientific">Mesorhabditis belari</name>
    <dbReference type="NCBI Taxonomy" id="2138241"/>
    <lineage>
        <taxon>Eukaryota</taxon>
        <taxon>Metazoa</taxon>
        <taxon>Ecdysozoa</taxon>
        <taxon>Nematoda</taxon>
        <taxon>Chromadorea</taxon>
        <taxon>Rhabditida</taxon>
        <taxon>Rhabditina</taxon>
        <taxon>Rhabditomorpha</taxon>
        <taxon>Rhabditoidea</taxon>
        <taxon>Rhabditidae</taxon>
        <taxon>Mesorhabditinae</taxon>
        <taxon>Mesorhabditis</taxon>
    </lineage>
</organism>
<feature type="compositionally biased region" description="Basic and acidic residues" evidence="5">
    <location>
        <begin position="370"/>
        <end position="393"/>
    </location>
</feature>
<accession>A0AAF3F940</accession>
<evidence type="ECO:0000256" key="5">
    <source>
        <dbReference type="SAM" id="MobiDB-lite"/>
    </source>
</evidence>
<keyword evidence="7" id="KW-1185">Reference proteome</keyword>
<feature type="region of interest" description="Disordered" evidence="5">
    <location>
        <begin position="369"/>
        <end position="393"/>
    </location>
</feature>
<dbReference type="GO" id="GO:0000724">
    <property type="term" value="P:double-strand break repair via homologous recombination"/>
    <property type="evidence" value="ECO:0007669"/>
    <property type="project" value="TreeGrafter"/>
</dbReference>
<sequence length="1232" mass="142580">MRRGRKVDDDPLPEAREMNLNRTAFDSLPYPDGSLKTIEFTQFLTFNHVFMEAGPYLNVLIGPNGSGKSSIICGICLAMGGRPELLGRSERFADYIKQNASRGFVEVTVSDKSRPSGVTRFRIVIDRSTEKGKVEYFIDGKQATRTAVAQAAHDYNIQIENPCTFLVQDKVKSFAAQDPKELLINTQKAGDLTLLRMHDGLREEKAREKDLKLGVQEYQSALEKIQNEIFSLEPKVESYKKQKSMVGRIQGLRRKAAILAFTKAEEKYRKAEQGVNELKEKVAKVNEELETHKKEEKKLEKSYGECKERRREHEQQIRESTQKMEENEDPRWYNVQMRDITDKLNQEKGRLRSWEQNLNQMQAAVTNAKEALESAQSERDALKPREAEARQKQQDLQRLFADIGSREQQLENAIFESNAQRRKAGEVQERNEKLLRERLNQLPNNGQARDAYMYYKQHCNEFRRPIYVPMIDIKIRGGDNELTLLSNVLQARDGTTFIFGCKDDELKLTERFSKINTTVVDNAMLDRVLSKLTKFEIPEEARQIGIFGTMLDVIECNDVIRVFLAQGCSWTKLLRGEQSIDKNYAEAADLLKQWQSQGSIFTIHNQITWTVSQYSREVLVEQRPLSFERKRFYLANLKDYEKIDPDLAKKYETQRHNFEQRRQELQREKSEITAERAKIHSDLQDFYKKTEVCRHGERIYRDKQAELADHQADKPNVERVERDFQARKKRTLNESLHRADRVFEAKQLHFHASLHYEALCQAVNGARDKRFELDGLTRIAQQKFNEAKNELKDKEGQINQETAEYEEAKVLLKRLVKLETLTKNKLSKAELLHLKEIERDFEKYKIPKDADEVERLIVDEETRIQLVQGGGVGTIHDLTRLEQLKRQMAQNELRKATATETFKEYEAKLGEAVDKWCEPLEELVKKISKNFTEFFALMDWRGEVLLEKPENKLDIDKYGIAIHVAFRETERLRRLDDKTQSGGERSVATMLYLLSLQELCPVPFRCVDEINQGMDPRNERKVFSLIVDTLASESRNLAKTQYFLLTPKLLRGLKYGEKVAVHLVHNSPTLPRDIMEWEHSAFIPIHAPTSTISRIMPCLHPRDVFHIECPREIVMSLLVGYAAIKTIVVLKASTSSLSKSTIQAQQHYIRALILQCTPILSVYLVPLASAIICSPRFLGVKSPILKSVMVAIFSEHSTVNVIAMCWTVKPYRNVIDIDIDKYAQIYYVKIAL</sequence>
<evidence type="ECO:0000313" key="7">
    <source>
        <dbReference type="Proteomes" id="UP000887575"/>
    </source>
</evidence>
<reference evidence="8" key="1">
    <citation type="submission" date="2024-02" db="UniProtKB">
        <authorList>
            <consortium name="WormBaseParasite"/>
        </authorList>
    </citation>
    <scope>IDENTIFICATION</scope>
</reference>
<dbReference type="GO" id="GO:0030915">
    <property type="term" value="C:Smc5-Smc6 complex"/>
    <property type="evidence" value="ECO:0007669"/>
    <property type="project" value="TreeGrafter"/>
</dbReference>
<feature type="domain" description="RecF/RecN/SMC N-terminal" evidence="6">
    <location>
        <begin position="35"/>
        <end position="1027"/>
    </location>
</feature>
<dbReference type="GO" id="GO:0003697">
    <property type="term" value="F:single-stranded DNA binding"/>
    <property type="evidence" value="ECO:0007669"/>
    <property type="project" value="TreeGrafter"/>
</dbReference>
<dbReference type="GO" id="GO:0005634">
    <property type="term" value="C:nucleus"/>
    <property type="evidence" value="ECO:0007669"/>
    <property type="project" value="TreeGrafter"/>
</dbReference>
<dbReference type="Proteomes" id="UP000887575">
    <property type="component" value="Unassembled WGS sequence"/>
</dbReference>
<comment type="similarity">
    <text evidence="1">Belongs to the SMC family. SMC5 subfamily.</text>
</comment>